<proteinExistence type="predicted"/>
<feature type="compositionally biased region" description="Basic and acidic residues" evidence="1">
    <location>
        <begin position="27"/>
        <end position="39"/>
    </location>
</feature>
<evidence type="ECO:0000313" key="3">
    <source>
        <dbReference type="EMBL" id="CAF4353326.1"/>
    </source>
</evidence>
<reference evidence="2" key="1">
    <citation type="submission" date="2021-02" db="EMBL/GenBank/DDBJ databases">
        <authorList>
            <person name="Nowell W R."/>
        </authorList>
    </citation>
    <scope>NUCLEOTIDE SEQUENCE</scope>
</reference>
<dbReference type="Proteomes" id="UP000663842">
    <property type="component" value="Unassembled WGS sequence"/>
</dbReference>
<feature type="compositionally biased region" description="Basic and acidic residues" evidence="1">
    <location>
        <begin position="1"/>
        <end position="14"/>
    </location>
</feature>
<dbReference type="Proteomes" id="UP000663887">
    <property type="component" value="Unassembled WGS sequence"/>
</dbReference>
<comment type="caution">
    <text evidence="2">The sequence shown here is derived from an EMBL/GenBank/DDBJ whole genome shotgun (WGS) entry which is preliminary data.</text>
</comment>
<name>A0A816Y8U8_9BILA</name>
<evidence type="ECO:0000313" key="2">
    <source>
        <dbReference type="EMBL" id="CAF2156236.1"/>
    </source>
</evidence>
<dbReference type="EMBL" id="CAJNRG010014491">
    <property type="protein sequence ID" value="CAF2156236.1"/>
    <property type="molecule type" value="Genomic_DNA"/>
</dbReference>
<dbReference type="EMBL" id="CAJOBF010016201">
    <property type="protein sequence ID" value="CAF4353326.1"/>
    <property type="molecule type" value="Genomic_DNA"/>
</dbReference>
<dbReference type="AlphaFoldDB" id="A0A816Y8U8"/>
<organism evidence="2 4">
    <name type="scientific">Rotaria magnacalcarata</name>
    <dbReference type="NCBI Taxonomy" id="392030"/>
    <lineage>
        <taxon>Eukaryota</taxon>
        <taxon>Metazoa</taxon>
        <taxon>Spiralia</taxon>
        <taxon>Gnathifera</taxon>
        <taxon>Rotifera</taxon>
        <taxon>Eurotatoria</taxon>
        <taxon>Bdelloidea</taxon>
        <taxon>Philodinida</taxon>
        <taxon>Philodinidae</taxon>
        <taxon>Rotaria</taxon>
    </lineage>
</organism>
<accession>A0A816Y8U8</accession>
<gene>
    <name evidence="3" type="ORF">UXM345_LOCUS36119</name>
    <name evidence="2" type="ORF">XDN619_LOCUS29648</name>
</gene>
<feature type="non-terminal residue" evidence="2">
    <location>
        <position position="1"/>
    </location>
</feature>
<feature type="region of interest" description="Disordered" evidence="1">
    <location>
        <begin position="1"/>
        <end position="55"/>
    </location>
</feature>
<evidence type="ECO:0000313" key="4">
    <source>
        <dbReference type="Proteomes" id="UP000663887"/>
    </source>
</evidence>
<protein>
    <submittedName>
        <fullName evidence="2">Uncharacterized protein</fullName>
    </submittedName>
</protein>
<sequence length="55" mass="5996">MVREEKEKEGESSERAINIGTIGCNGDDQKPFHRLRPVERCTGGPGPGRYDAPGP</sequence>
<evidence type="ECO:0000256" key="1">
    <source>
        <dbReference type="SAM" id="MobiDB-lite"/>
    </source>
</evidence>